<evidence type="ECO:0000256" key="6">
    <source>
        <dbReference type="ARBA" id="ARBA00022694"/>
    </source>
</evidence>
<comment type="catalytic activity">
    <reaction evidence="1 7">
        <text>guanosine(46) in tRNA + S-adenosyl-L-methionine = N(7)-methylguanosine(46) in tRNA + S-adenosyl-L-homocysteine</text>
        <dbReference type="Rhea" id="RHEA:42708"/>
        <dbReference type="Rhea" id="RHEA-COMP:10188"/>
        <dbReference type="Rhea" id="RHEA-COMP:10189"/>
        <dbReference type="ChEBI" id="CHEBI:57856"/>
        <dbReference type="ChEBI" id="CHEBI:59789"/>
        <dbReference type="ChEBI" id="CHEBI:74269"/>
        <dbReference type="ChEBI" id="CHEBI:74480"/>
        <dbReference type="EC" id="2.1.1.33"/>
    </reaction>
</comment>
<evidence type="ECO:0000256" key="4">
    <source>
        <dbReference type="ARBA" id="ARBA00022679"/>
    </source>
</evidence>
<dbReference type="PANTHER" id="PTHR23417:SF14">
    <property type="entry name" value="PENTACOTRIPEPTIDE-REPEAT REGION OF PRORP DOMAIN-CONTAINING PROTEIN"/>
    <property type="match status" value="1"/>
</dbReference>
<dbReference type="Gene3D" id="3.40.50.150">
    <property type="entry name" value="Vaccinia Virus protein VP39"/>
    <property type="match status" value="1"/>
</dbReference>
<keyword evidence="9" id="KW-1185">Reference proteome</keyword>
<protein>
    <recommendedName>
        <fullName evidence="7">tRNA (guanine-N(7)-)-methyltransferase</fullName>
        <ecNumber evidence="7">2.1.1.33</ecNumber>
    </recommendedName>
    <alternativeName>
        <fullName evidence="7">tRNA (guanine(46)-N(7))-methyltransferase</fullName>
    </alternativeName>
    <alternativeName>
        <fullName evidence="7">tRNA(m7G46)-methyltransferase</fullName>
    </alternativeName>
</protein>
<dbReference type="InterPro" id="IPR029063">
    <property type="entry name" value="SAM-dependent_MTases_sf"/>
</dbReference>
<feature type="binding site" evidence="7">
    <location>
        <position position="109"/>
    </location>
    <ligand>
        <name>S-adenosyl-L-methionine</name>
        <dbReference type="ChEBI" id="CHEBI:59789"/>
    </ligand>
</feature>
<comment type="pathway">
    <text evidence="7">tRNA modification; N(7)-methylguanine-tRNA biosynthesis.</text>
</comment>
<dbReference type="PROSITE" id="PS51625">
    <property type="entry name" value="SAM_MT_TRMB"/>
    <property type="match status" value="1"/>
</dbReference>
<dbReference type="STRING" id="450851.PHZ_c3447"/>
<accession>B4RC63</accession>
<dbReference type="EC" id="2.1.1.33" evidence="7"/>
<dbReference type="HAMAP" id="MF_01057">
    <property type="entry name" value="tRNA_methyltr_TrmB"/>
    <property type="match status" value="1"/>
</dbReference>
<dbReference type="eggNOG" id="COG0220">
    <property type="taxonomic scope" value="Bacteria"/>
</dbReference>
<dbReference type="HOGENOM" id="CLU_050910_0_3_5"/>
<evidence type="ECO:0000256" key="1">
    <source>
        <dbReference type="ARBA" id="ARBA00000142"/>
    </source>
</evidence>
<gene>
    <name evidence="7" type="primary">trmB</name>
    <name evidence="8" type="ordered locus">PHZ_c3447</name>
</gene>
<feature type="binding site" evidence="7">
    <location>
        <position position="219"/>
    </location>
    <ligand>
        <name>substrate</name>
    </ligand>
</feature>
<dbReference type="CDD" id="cd02440">
    <property type="entry name" value="AdoMet_MTases"/>
    <property type="match status" value="1"/>
</dbReference>
<keyword evidence="3 7" id="KW-0489">Methyltransferase</keyword>
<sequence>MGEDRPGGRAAQAGLSLGDVVPVSAERSAGTHRRQMSTASLSGAVCVSGRIDLMTDPHPPLRSYGRLKSRAIKPRQAALMDTLLPAIRAPLEPFAPKDLMPGAAETWLEIGFGGGEHMAAQAARRPDVLVIGAEPFQNGVASALRHVEEQGLQNVRIHDGDVRELIARLPDASLDRVFILFPDPWPKARHNKRRLVQAETAAELARVLKPGGALRFASDWADYVDWSLERILKDGRFDWTAGRADDWRLPPADHVTTRYEEKRLGDCAPVFLDFVRR</sequence>
<dbReference type="AlphaFoldDB" id="B4RC63"/>
<comment type="function">
    <text evidence="2 7">Catalyzes the formation of N(7)-methylguanine at position 46 (m7G46) in tRNA.</text>
</comment>
<dbReference type="KEGG" id="pzu:PHZ_c3447"/>
<feature type="region of interest" description="Interaction with RNA" evidence="7">
    <location>
        <begin position="189"/>
        <end position="194"/>
    </location>
</feature>
<organism evidence="8 9">
    <name type="scientific">Phenylobacterium zucineum (strain HLK1)</name>
    <dbReference type="NCBI Taxonomy" id="450851"/>
    <lineage>
        <taxon>Bacteria</taxon>
        <taxon>Pseudomonadati</taxon>
        <taxon>Pseudomonadota</taxon>
        <taxon>Alphaproteobacteria</taxon>
        <taxon>Caulobacterales</taxon>
        <taxon>Caulobacteraceae</taxon>
        <taxon>Phenylobacterium</taxon>
    </lineage>
</organism>
<dbReference type="Proteomes" id="UP000001868">
    <property type="component" value="Chromosome"/>
</dbReference>
<keyword evidence="4 7" id="KW-0808">Transferase</keyword>
<evidence type="ECO:0000256" key="2">
    <source>
        <dbReference type="ARBA" id="ARBA00003015"/>
    </source>
</evidence>
<evidence type="ECO:0000313" key="8">
    <source>
        <dbReference type="EMBL" id="ACG79856.1"/>
    </source>
</evidence>
<evidence type="ECO:0000256" key="7">
    <source>
        <dbReference type="HAMAP-Rule" id="MF_01057"/>
    </source>
</evidence>
<keyword evidence="6 7" id="KW-0819">tRNA processing</keyword>
<keyword evidence="5 7" id="KW-0949">S-adenosyl-L-methionine</keyword>
<name>B4RC63_PHEZH</name>
<feature type="binding site" evidence="7">
    <location>
        <begin position="257"/>
        <end position="260"/>
    </location>
    <ligand>
        <name>substrate</name>
    </ligand>
</feature>
<dbReference type="NCBIfam" id="TIGR00091">
    <property type="entry name" value="tRNA (guanosine(46)-N7)-methyltransferase TrmB"/>
    <property type="match status" value="1"/>
</dbReference>
<reference evidence="8 9" key="1">
    <citation type="journal article" date="2008" name="BMC Genomics">
        <title>Complete genome of Phenylobacterium zucineum - a novel facultative intracellular bacterium isolated from human erythroleukemia cell line K562.</title>
        <authorList>
            <person name="Luo Y."/>
            <person name="Xu X."/>
            <person name="Ding Z."/>
            <person name="Liu Z."/>
            <person name="Zhang B."/>
            <person name="Yan Z."/>
            <person name="Sun J."/>
            <person name="Hu S."/>
            <person name="Hu X."/>
        </authorList>
    </citation>
    <scope>NUCLEOTIDE SEQUENCE [LARGE SCALE GENOMIC DNA]</scope>
    <source>
        <strain evidence="8 9">HLK1</strain>
    </source>
</reference>
<dbReference type="EMBL" id="CP000747">
    <property type="protein sequence ID" value="ACG79856.1"/>
    <property type="molecule type" value="Genomic_DNA"/>
</dbReference>
<dbReference type="SUPFAM" id="SSF53335">
    <property type="entry name" value="S-adenosyl-L-methionine-dependent methyltransferases"/>
    <property type="match status" value="1"/>
</dbReference>
<dbReference type="Pfam" id="PF02390">
    <property type="entry name" value="Methyltransf_4"/>
    <property type="match status" value="1"/>
</dbReference>
<dbReference type="PANTHER" id="PTHR23417">
    <property type="entry name" value="3-DEOXY-D-MANNO-OCTULOSONIC-ACID TRANSFERASE/TRNA GUANINE-N 7 - -METHYLTRANSFERASE"/>
    <property type="match status" value="1"/>
</dbReference>
<evidence type="ECO:0000256" key="5">
    <source>
        <dbReference type="ARBA" id="ARBA00022691"/>
    </source>
</evidence>
<feature type="binding site" evidence="7">
    <location>
        <position position="161"/>
    </location>
    <ligand>
        <name>S-adenosyl-L-methionine</name>
        <dbReference type="ChEBI" id="CHEBI:59789"/>
    </ligand>
</feature>
<evidence type="ECO:0000313" key="9">
    <source>
        <dbReference type="Proteomes" id="UP000001868"/>
    </source>
</evidence>
<dbReference type="GO" id="GO:0043527">
    <property type="term" value="C:tRNA methyltransferase complex"/>
    <property type="evidence" value="ECO:0007669"/>
    <property type="project" value="TreeGrafter"/>
</dbReference>
<dbReference type="InterPro" id="IPR055361">
    <property type="entry name" value="tRNA_methyltr_TrmB_bact"/>
</dbReference>
<dbReference type="InterPro" id="IPR003358">
    <property type="entry name" value="tRNA_(Gua-N-7)_MeTrfase_Trmb"/>
</dbReference>
<comment type="similarity">
    <text evidence="7">Belongs to the class I-like SAM-binding methyltransferase superfamily. TrmB family.</text>
</comment>
<evidence type="ECO:0000256" key="3">
    <source>
        <dbReference type="ARBA" id="ARBA00022603"/>
    </source>
</evidence>
<feature type="binding site" evidence="7">
    <location>
        <position position="187"/>
    </location>
    <ligand>
        <name>substrate</name>
    </ligand>
</feature>
<proteinExistence type="inferred from homology"/>
<feature type="binding site" evidence="7">
    <location>
        <position position="183"/>
    </location>
    <ligand>
        <name>S-adenosyl-L-methionine</name>
        <dbReference type="ChEBI" id="CHEBI:59789"/>
    </ligand>
</feature>
<dbReference type="UniPathway" id="UPA00989"/>
<dbReference type="GO" id="GO:0008176">
    <property type="term" value="F:tRNA (guanine(46)-N7)-methyltransferase activity"/>
    <property type="evidence" value="ECO:0007669"/>
    <property type="project" value="UniProtKB-UniRule"/>
</dbReference>
<feature type="binding site" evidence="7">
    <location>
        <position position="134"/>
    </location>
    <ligand>
        <name>S-adenosyl-L-methionine</name>
        <dbReference type="ChEBI" id="CHEBI:59789"/>
    </ligand>
</feature>